<keyword evidence="2" id="KW-1185">Reference proteome</keyword>
<evidence type="ECO:0000313" key="2">
    <source>
        <dbReference type="Proteomes" id="UP000003586"/>
    </source>
</evidence>
<evidence type="ECO:0000313" key="1">
    <source>
        <dbReference type="EMBL" id="AHF17985.1"/>
    </source>
</evidence>
<dbReference type="AlphaFoldDB" id="W0F4I3"/>
<dbReference type="HOGENOM" id="CLU_3170754_0_0_10"/>
<proteinExistence type="predicted"/>
<dbReference type="EMBL" id="CP007035">
    <property type="protein sequence ID" value="AHF17985.1"/>
    <property type="molecule type" value="Genomic_DNA"/>
</dbReference>
<reference evidence="1 2" key="1">
    <citation type="submission" date="2013-12" db="EMBL/GenBank/DDBJ databases">
        <authorList>
            <consortium name="DOE Joint Genome Institute"/>
            <person name="Eisen J."/>
            <person name="Huntemann M."/>
            <person name="Han J."/>
            <person name="Chen A."/>
            <person name="Kyrpides N."/>
            <person name="Mavromatis K."/>
            <person name="Markowitz V."/>
            <person name="Palaniappan K."/>
            <person name="Ivanova N."/>
            <person name="Schaumberg A."/>
            <person name="Pati A."/>
            <person name="Liolios K."/>
            <person name="Nordberg H.P."/>
            <person name="Cantor M.N."/>
            <person name="Hua S.X."/>
            <person name="Woyke T."/>
        </authorList>
    </citation>
    <scope>NUCLEOTIDE SEQUENCE [LARGE SCALE GENOMIC DNA]</scope>
    <source>
        <strain evidence="2">DSM 19437</strain>
    </source>
</reference>
<accession>W0F4I3</accession>
<name>W0F4I3_9BACT</name>
<dbReference type="KEGG" id="nso:NIASO_18225"/>
<gene>
    <name evidence="1" type="ORF">NIASO_18225</name>
</gene>
<dbReference type="Proteomes" id="UP000003586">
    <property type="component" value="Chromosome"/>
</dbReference>
<dbReference type="STRING" id="929713.NIASO_18225"/>
<sequence length="47" mass="5599">MATLSKHRNFESLKSKIKPVKNKKLIMEFEAFMNKLNNTFLVKRKIC</sequence>
<protein>
    <submittedName>
        <fullName evidence="1">Uncharacterized protein</fullName>
    </submittedName>
</protein>
<organism evidence="1 2">
    <name type="scientific">Niabella soli DSM 19437</name>
    <dbReference type="NCBI Taxonomy" id="929713"/>
    <lineage>
        <taxon>Bacteria</taxon>
        <taxon>Pseudomonadati</taxon>
        <taxon>Bacteroidota</taxon>
        <taxon>Chitinophagia</taxon>
        <taxon>Chitinophagales</taxon>
        <taxon>Chitinophagaceae</taxon>
        <taxon>Niabella</taxon>
    </lineage>
</organism>